<evidence type="ECO:0000313" key="5">
    <source>
        <dbReference type="EMBL" id="KKW30088.1"/>
    </source>
</evidence>
<dbReference type="GO" id="GO:0016301">
    <property type="term" value="F:kinase activity"/>
    <property type="evidence" value="ECO:0007669"/>
    <property type="project" value="UniProtKB-KW"/>
</dbReference>
<evidence type="ECO:0000259" key="4">
    <source>
        <dbReference type="Pfam" id="PF00294"/>
    </source>
</evidence>
<organism evidence="5 6">
    <name type="scientific">Candidatus Uhrbacteria bacterium GW2011_GWD2_52_7</name>
    <dbReference type="NCBI Taxonomy" id="1618989"/>
    <lineage>
        <taxon>Bacteria</taxon>
        <taxon>Candidatus Uhriibacteriota</taxon>
    </lineage>
</organism>
<dbReference type="Proteomes" id="UP000034846">
    <property type="component" value="Unassembled WGS sequence"/>
</dbReference>
<dbReference type="InterPro" id="IPR029056">
    <property type="entry name" value="Ribokinase-like"/>
</dbReference>
<dbReference type="InterPro" id="IPR052700">
    <property type="entry name" value="Carb_kinase_PfkB-like"/>
</dbReference>
<dbReference type="Gene3D" id="3.40.1190.20">
    <property type="match status" value="1"/>
</dbReference>
<name>A0A0G1XFN5_9BACT</name>
<feature type="domain" description="Carbohydrate kinase PfkB" evidence="4">
    <location>
        <begin position="34"/>
        <end position="302"/>
    </location>
</feature>
<keyword evidence="3" id="KW-0418">Kinase</keyword>
<accession>A0A0G1XFN5</accession>
<comment type="similarity">
    <text evidence="1">Belongs to the carbohydrate kinase PfkB family.</text>
</comment>
<dbReference type="InterPro" id="IPR011611">
    <property type="entry name" value="PfkB_dom"/>
</dbReference>
<dbReference type="AlphaFoldDB" id="A0A0G1XFN5"/>
<gene>
    <name evidence="5" type="ORF">UY72_C0023G0010</name>
</gene>
<dbReference type="EMBL" id="LCRD01000023">
    <property type="protein sequence ID" value="KKW30088.1"/>
    <property type="molecule type" value="Genomic_DNA"/>
</dbReference>
<evidence type="ECO:0000313" key="6">
    <source>
        <dbReference type="Proteomes" id="UP000034846"/>
    </source>
</evidence>
<evidence type="ECO:0000256" key="3">
    <source>
        <dbReference type="ARBA" id="ARBA00022777"/>
    </source>
</evidence>
<dbReference type="PANTHER" id="PTHR43320:SF3">
    <property type="entry name" value="CARBOHYDRATE KINASE PFKB DOMAIN-CONTAINING PROTEIN"/>
    <property type="match status" value="1"/>
</dbReference>
<proteinExistence type="inferred from homology"/>
<feature type="non-terminal residue" evidence="5">
    <location>
        <position position="322"/>
    </location>
</feature>
<evidence type="ECO:0000256" key="2">
    <source>
        <dbReference type="ARBA" id="ARBA00022679"/>
    </source>
</evidence>
<dbReference type="SUPFAM" id="SSF53613">
    <property type="entry name" value="Ribokinase-like"/>
    <property type="match status" value="1"/>
</dbReference>
<comment type="caution">
    <text evidence="5">The sequence shown here is derived from an EMBL/GenBank/DDBJ whole genome shotgun (WGS) entry which is preliminary data.</text>
</comment>
<dbReference type="PROSITE" id="PS00583">
    <property type="entry name" value="PFKB_KINASES_1"/>
    <property type="match status" value="1"/>
</dbReference>
<dbReference type="InterPro" id="IPR002173">
    <property type="entry name" value="Carboh/pur_kinase_PfkB_CS"/>
</dbReference>
<sequence>MLDLLTVGDIKLDTFIQVPDASVACDLRMPDCKLCIAYGKKIPVSKVVSQIAGSAPNVAIGVTKFGFKTAVYSVMGKDTTAEQAKSFLKAYKVSSKYLVEEEGLHSSTAAVLNFKGESTQLVDHLDIEYRLPSPFPHVTWLHMSELGNKYSRVFQDAIRAHKDYGTLISINPGSVQLKERKDVLFDLISHTQILFLNISEARSLLRIEHGDGIHAIMAGLIKLGAKLAVVTDGIHGAHAFDGKQLDRVPAFPGKRVEATGAGDAFTSGFLGAIMRGLPHREALRYGSTNAASVVEHIGPTSGLLSHTQIAKRLRDRPSFKTT</sequence>
<reference evidence="5 6" key="1">
    <citation type="journal article" date="2015" name="Nature">
        <title>rRNA introns, odd ribosomes, and small enigmatic genomes across a large radiation of phyla.</title>
        <authorList>
            <person name="Brown C.T."/>
            <person name="Hug L.A."/>
            <person name="Thomas B.C."/>
            <person name="Sharon I."/>
            <person name="Castelle C.J."/>
            <person name="Singh A."/>
            <person name="Wilkins M.J."/>
            <person name="Williams K.H."/>
            <person name="Banfield J.F."/>
        </authorList>
    </citation>
    <scope>NUCLEOTIDE SEQUENCE [LARGE SCALE GENOMIC DNA]</scope>
</reference>
<dbReference type="PANTHER" id="PTHR43320">
    <property type="entry name" value="SUGAR KINASE"/>
    <property type="match status" value="1"/>
</dbReference>
<protein>
    <recommendedName>
        <fullName evidence="4">Carbohydrate kinase PfkB domain-containing protein</fullName>
    </recommendedName>
</protein>
<evidence type="ECO:0000256" key="1">
    <source>
        <dbReference type="ARBA" id="ARBA00010688"/>
    </source>
</evidence>
<keyword evidence="2" id="KW-0808">Transferase</keyword>
<dbReference type="Pfam" id="PF00294">
    <property type="entry name" value="PfkB"/>
    <property type="match status" value="1"/>
</dbReference>